<dbReference type="Gene3D" id="3.10.20.300">
    <property type="entry name" value="mk0293 like domain"/>
    <property type="match status" value="1"/>
</dbReference>
<dbReference type="PANTHER" id="PTHR36566">
    <property type="entry name" value="NICKEL INSERTION PROTEIN-RELATED"/>
    <property type="match status" value="1"/>
</dbReference>
<sequence>MRIGYVDPFSGASGDMLLGALVDAGLSLDRLRELLAAGLELSGYEISADRAQQHGLTGTRVTVSVTEAQPARAWQEIRSLLERAVLPERARGQALAVFQALAEAEAQVHGVPPAEVHFHELGAVDSIVDIVGIALGLELLGIEALYSGPLPLGRGFVQTQHGLLPIPAPATAALLAGARAPTRPLEVEAELVTPTGAAVLATLARFEQPPMRVEAVGYGFGTRELPWPNALRLWVGEAAGAAAGPFDEGPEELLLETNIDDMNPEFFEPLVDRLFEAGALDAWLEPITMKRGRPGTKVSAICRTTDRAELERIFIEHSTTFGVRALPIDRVKAGRRTEQIATRWGDVRIKLKLWRGRVIDAVPEYRDCLAIHERTGMPIRLVYNEAARIAEAWIGRKVEAGIDRPTPS</sequence>
<reference evidence="3" key="1">
    <citation type="submission" date="2022-06" db="EMBL/GenBank/DDBJ databases">
        <title>CFH 74404 Thermomicrobiaceae sp.</title>
        <authorList>
            <person name="Ming H."/>
            <person name="Li W.-J."/>
            <person name="Zhao Z."/>
        </authorList>
    </citation>
    <scope>NUCLEOTIDE SEQUENCE</scope>
    <source>
        <strain evidence="3">CFH 74404</strain>
    </source>
</reference>
<name>A0AA41WDV0_9BACT</name>
<dbReference type="GO" id="GO:0016151">
    <property type="term" value="F:nickel cation binding"/>
    <property type="evidence" value="ECO:0007669"/>
    <property type="project" value="UniProtKB-UniRule"/>
</dbReference>
<evidence type="ECO:0000256" key="2">
    <source>
        <dbReference type="HAMAP-Rule" id="MF_01074"/>
    </source>
</evidence>
<keyword evidence="4" id="KW-1185">Reference proteome</keyword>
<dbReference type="RefSeq" id="WP_284056041.1">
    <property type="nucleotide sequence ID" value="NZ_JAMSLR010000002.1"/>
</dbReference>
<proteinExistence type="inferred from homology"/>
<dbReference type="Pfam" id="PF01969">
    <property type="entry name" value="Ni_insertion"/>
    <property type="match status" value="1"/>
</dbReference>
<protein>
    <recommendedName>
        <fullName evidence="2">Putative nickel insertion protein</fullName>
    </recommendedName>
</protein>
<evidence type="ECO:0000313" key="3">
    <source>
        <dbReference type="EMBL" id="MCM8748258.1"/>
    </source>
</evidence>
<accession>A0AA41WDV0</accession>
<gene>
    <name evidence="3" type="primary">larC</name>
    <name evidence="3" type="ORF">NET02_03795</name>
</gene>
<keyword evidence="1 2" id="KW-0533">Nickel</keyword>
<evidence type="ECO:0000313" key="4">
    <source>
        <dbReference type="Proteomes" id="UP001165306"/>
    </source>
</evidence>
<dbReference type="PANTHER" id="PTHR36566:SF1">
    <property type="entry name" value="PYRIDINIUM-3,5-BISTHIOCARBOXYLIC ACID MONONUCLEOTIDE NICKEL INSERTION PROTEIN"/>
    <property type="match status" value="1"/>
</dbReference>
<comment type="similarity">
    <text evidence="2">Belongs to the LarC family.</text>
</comment>
<dbReference type="InterPro" id="IPR002822">
    <property type="entry name" value="Ni_insertion"/>
</dbReference>
<dbReference type="Proteomes" id="UP001165306">
    <property type="component" value="Unassembled WGS sequence"/>
</dbReference>
<dbReference type="NCBIfam" id="TIGR00299">
    <property type="entry name" value="nickel pincer cofactor biosynthesis protein LarC"/>
    <property type="match status" value="1"/>
</dbReference>
<organism evidence="3 4">
    <name type="scientific">Thermalbibacter longus</name>
    <dbReference type="NCBI Taxonomy" id="2951981"/>
    <lineage>
        <taxon>Bacteria</taxon>
        <taxon>Pseudomonadati</taxon>
        <taxon>Thermomicrobiota</taxon>
        <taxon>Thermomicrobia</taxon>
        <taxon>Thermomicrobiales</taxon>
        <taxon>Thermomicrobiaceae</taxon>
        <taxon>Thermalbibacter</taxon>
    </lineage>
</organism>
<dbReference type="GO" id="GO:0016829">
    <property type="term" value="F:lyase activity"/>
    <property type="evidence" value="ECO:0007669"/>
    <property type="project" value="UniProtKB-UniRule"/>
</dbReference>
<dbReference type="Gene3D" id="3.30.70.1380">
    <property type="entry name" value="Transcriptional regulatory protein pf0864 domain like"/>
    <property type="match status" value="1"/>
</dbReference>
<dbReference type="HAMAP" id="MF_01074">
    <property type="entry name" value="LarC"/>
    <property type="match status" value="1"/>
</dbReference>
<comment type="caution">
    <text evidence="3">The sequence shown here is derived from an EMBL/GenBank/DDBJ whole genome shotgun (WGS) entry which is preliminary data.</text>
</comment>
<keyword evidence="2" id="KW-0456">Lyase</keyword>
<evidence type="ECO:0000256" key="1">
    <source>
        <dbReference type="ARBA" id="ARBA00022596"/>
    </source>
</evidence>
<dbReference type="AlphaFoldDB" id="A0AA41WDV0"/>
<dbReference type="EMBL" id="JAMSLR010000002">
    <property type="protein sequence ID" value="MCM8748258.1"/>
    <property type="molecule type" value="Genomic_DNA"/>
</dbReference>